<keyword evidence="1" id="KW-0863">Zinc-finger</keyword>
<dbReference type="PROSITE" id="PS00028">
    <property type="entry name" value="ZINC_FINGER_C2H2_1"/>
    <property type="match status" value="1"/>
</dbReference>
<dbReference type="GO" id="GO:0008270">
    <property type="term" value="F:zinc ion binding"/>
    <property type="evidence" value="ECO:0007669"/>
    <property type="project" value="UniProtKB-KW"/>
</dbReference>
<dbReference type="InterPro" id="IPR013087">
    <property type="entry name" value="Znf_C2H2_type"/>
</dbReference>
<keyword evidence="3" id="KW-0472">Membrane</keyword>
<keyword evidence="3" id="KW-0812">Transmembrane</keyword>
<dbReference type="EMBL" id="CAJMWS010000465">
    <property type="protein sequence ID" value="CAE6445950.1"/>
    <property type="molecule type" value="Genomic_DNA"/>
</dbReference>
<accession>A0A8H3B2H3</accession>
<dbReference type="Gene3D" id="3.30.160.60">
    <property type="entry name" value="Classic Zinc Finger"/>
    <property type="match status" value="1"/>
</dbReference>
<keyword evidence="1" id="KW-0479">Metal-binding</keyword>
<dbReference type="Proteomes" id="UP000663846">
    <property type="component" value="Unassembled WGS sequence"/>
</dbReference>
<feature type="domain" description="C2H2-type" evidence="4">
    <location>
        <begin position="343"/>
        <end position="370"/>
    </location>
</feature>
<reference evidence="5" key="1">
    <citation type="submission" date="2021-01" db="EMBL/GenBank/DDBJ databases">
        <authorList>
            <person name="Kaushik A."/>
        </authorList>
    </citation>
    <scope>NUCLEOTIDE SEQUENCE</scope>
    <source>
        <strain evidence="5">AG1-1C</strain>
    </source>
</reference>
<comment type="caution">
    <text evidence="5">The sequence shown here is derived from an EMBL/GenBank/DDBJ whole genome shotgun (WGS) entry which is preliminary data.</text>
</comment>
<keyword evidence="3" id="KW-1133">Transmembrane helix</keyword>
<organism evidence="5 6">
    <name type="scientific">Rhizoctonia solani</name>
    <dbReference type="NCBI Taxonomy" id="456999"/>
    <lineage>
        <taxon>Eukaryota</taxon>
        <taxon>Fungi</taxon>
        <taxon>Dikarya</taxon>
        <taxon>Basidiomycota</taxon>
        <taxon>Agaricomycotina</taxon>
        <taxon>Agaricomycetes</taxon>
        <taxon>Cantharellales</taxon>
        <taxon>Ceratobasidiaceae</taxon>
        <taxon>Rhizoctonia</taxon>
    </lineage>
</organism>
<evidence type="ECO:0000256" key="1">
    <source>
        <dbReference type="PROSITE-ProRule" id="PRU00042"/>
    </source>
</evidence>
<evidence type="ECO:0000313" key="6">
    <source>
        <dbReference type="Proteomes" id="UP000663846"/>
    </source>
</evidence>
<evidence type="ECO:0000313" key="5">
    <source>
        <dbReference type="EMBL" id="CAE6445950.1"/>
    </source>
</evidence>
<dbReference type="AlphaFoldDB" id="A0A8H3B2H3"/>
<gene>
    <name evidence="5" type="ORF">RDB_LOCUS138178</name>
</gene>
<evidence type="ECO:0000256" key="3">
    <source>
        <dbReference type="SAM" id="Phobius"/>
    </source>
</evidence>
<dbReference type="PROSITE" id="PS50157">
    <property type="entry name" value="ZINC_FINGER_C2H2_2"/>
    <property type="match status" value="1"/>
</dbReference>
<protein>
    <recommendedName>
        <fullName evidence="4">C2H2-type domain-containing protein</fullName>
    </recommendedName>
</protein>
<sequence>MSIECYTIRSSQQTMLGADWDSHEQGIMDEICNPTTSRRSNSCPARVVPNINKRANSGILGRFLLAKPLIRLQGYLRWMLAFVNFLWIVYHLAHFTAKCVYRAIAACVEHLEPHMSCIMPAERDSGREKGIPTEDLHSLGIGTIPHWASMANRGAGMSDQVSRGRPKGHHTSYMPHEGTIPDIGNASWPLSCGAYDPHCLEELYDPSLIDTLLFSEEHFMPGPSSEFLDLALVGHNLPHNQFQEAYSYLRLHSEGPHGDYPGGFESMEPPNPHRPNRAAGSSIKTFPPHVRSPDDCRDDRHYGQSIPSIVPVSHTKPCMVSANVLHTSETYSTGSARRTRRPNTCDICGKEVRRPGVLEDHINSHTGQRRE</sequence>
<evidence type="ECO:0000259" key="4">
    <source>
        <dbReference type="PROSITE" id="PS50157"/>
    </source>
</evidence>
<evidence type="ECO:0000256" key="2">
    <source>
        <dbReference type="SAM" id="MobiDB-lite"/>
    </source>
</evidence>
<keyword evidence="1" id="KW-0862">Zinc</keyword>
<name>A0A8H3B2H3_9AGAM</name>
<proteinExistence type="predicted"/>
<feature type="region of interest" description="Disordered" evidence="2">
    <location>
        <begin position="266"/>
        <end position="298"/>
    </location>
</feature>
<feature type="transmembrane region" description="Helical" evidence="3">
    <location>
        <begin position="75"/>
        <end position="93"/>
    </location>
</feature>